<dbReference type="Pfam" id="PF00990">
    <property type="entry name" value="GGDEF"/>
    <property type="match status" value="1"/>
</dbReference>
<feature type="domain" description="EAL" evidence="11">
    <location>
        <begin position="891"/>
        <end position="1145"/>
    </location>
</feature>
<dbReference type="Proteomes" id="UP001160519">
    <property type="component" value="Unassembled WGS sequence"/>
</dbReference>
<dbReference type="CDD" id="cd01948">
    <property type="entry name" value="EAL"/>
    <property type="match status" value="1"/>
</dbReference>
<keyword evidence="5 7" id="KW-0472">Membrane</keyword>
<dbReference type="Gene3D" id="3.30.450.20">
    <property type="entry name" value="PAS domain"/>
    <property type="match status" value="3"/>
</dbReference>
<dbReference type="FunFam" id="3.30.70.270:FF:000001">
    <property type="entry name" value="Diguanylate cyclase domain protein"/>
    <property type="match status" value="1"/>
</dbReference>
<dbReference type="InterPro" id="IPR001610">
    <property type="entry name" value="PAC"/>
</dbReference>
<dbReference type="NCBIfam" id="TIGR00229">
    <property type="entry name" value="sensory_box"/>
    <property type="match status" value="3"/>
</dbReference>
<dbReference type="EMBL" id="JAQSDF010000044">
    <property type="protein sequence ID" value="MDI1231825.1"/>
    <property type="molecule type" value="Genomic_DNA"/>
</dbReference>
<dbReference type="Pfam" id="PF00563">
    <property type="entry name" value="EAL"/>
    <property type="match status" value="1"/>
</dbReference>
<dbReference type="GO" id="GO:0016020">
    <property type="term" value="C:membrane"/>
    <property type="evidence" value="ECO:0007669"/>
    <property type="project" value="UniProtKB-SubCell"/>
</dbReference>
<dbReference type="Gene3D" id="3.30.450.350">
    <property type="entry name" value="CHASE domain"/>
    <property type="match status" value="1"/>
</dbReference>
<dbReference type="GO" id="GO:0003824">
    <property type="term" value="F:catalytic activity"/>
    <property type="evidence" value="ECO:0007669"/>
    <property type="project" value="UniProtKB-ARBA"/>
</dbReference>
<dbReference type="PROSITE" id="PS50887">
    <property type="entry name" value="GGDEF"/>
    <property type="match status" value="1"/>
</dbReference>
<keyword evidence="4 7" id="KW-1133">Transmembrane helix</keyword>
<evidence type="ECO:0000256" key="5">
    <source>
        <dbReference type="ARBA" id="ARBA00023136"/>
    </source>
</evidence>
<evidence type="ECO:0000256" key="7">
    <source>
        <dbReference type="SAM" id="Phobius"/>
    </source>
</evidence>
<dbReference type="PANTHER" id="PTHR44757:SF2">
    <property type="entry name" value="BIOFILM ARCHITECTURE MAINTENANCE PROTEIN MBAA"/>
    <property type="match status" value="1"/>
</dbReference>
<dbReference type="InterPro" id="IPR035965">
    <property type="entry name" value="PAS-like_dom_sf"/>
</dbReference>
<feature type="domain" description="PAS" evidence="8">
    <location>
        <begin position="467"/>
        <end position="539"/>
    </location>
</feature>
<dbReference type="PROSITE" id="PS50883">
    <property type="entry name" value="EAL"/>
    <property type="match status" value="1"/>
</dbReference>
<evidence type="ECO:0000256" key="2">
    <source>
        <dbReference type="ARBA" id="ARBA00004370"/>
    </source>
</evidence>
<comment type="caution">
    <text evidence="13">The sequence shown here is derived from an EMBL/GenBank/DDBJ whole genome shotgun (WGS) entry which is preliminary data.</text>
</comment>
<dbReference type="SUPFAM" id="SSF55785">
    <property type="entry name" value="PYP-like sensor domain (PAS domain)"/>
    <property type="match status" value="3"/>
</dbReference>
<dbReference type="CDD" id="cd00130">
    <property type="entry name" value="PAS"/>
    <property type="match status" value="3"/>
</dbReference>
<evidence type="ECO:0000256" key="6">
    <source>
        <dbReference type="SAM" id="Coils"/>
    </source>
</evidence>
<dbReference type="SMART" id="SM00086">
    <property type="entry name" value="PAC"/>
    <property type="match status" value="3"/>
</dbReference>
<dbReference type="SMART" id="SM00267">
    <property type="entry name" value="GGDEF"/>
    <property type="match status" value="1"/>
</dbReference>
<evidence type="ECO:0000259" key="11">
    <source>
        <dbReference type="PROSITE" id="PS50883"/>
    </source>
</evidence>
<evidence type="ECO:0000259" key="10">
    <source>
        <dbReference type="PROSITE" id="PS50839"/>
    </source>
</evidence>
<dbReference type="Gene3D" id="3.30.70.270">
    <property type="match status" value="1"/>
</dbReference>
<sequence>MNFQLLKYLAGLCRPRFAPCLLSGLILLVGLGITADVCRRFQQQDKEHLHTAFGFAADQAISNIRSRFNAYVTIMRGVKGFVDSSKHISADEFRTYIQALHLDHKAGVQGIGLAKIIAHVDKDHHIADMRQQEKLPGYRIKPEGERAYYSPIIYMEPLNAENLKVLGMDILAFPEPLAAAARARDSGDVAITARITLAQDAGKPDVNGFVMYLPIYQGGSKPDSLAQRRAAIAAWVDVPFRINDLMVGLGDQVNSDIVLEIYDAEPQLGQPPLYRSHDSSSAEGLLQISRELAIGGRRWILSMRTTPAFEARVSSHQRLILVGVVGAVLTLVLSVMTWFLLTRGARAQSRFRQLFALAEDGVLVVNQDCRFVEANPASLRMLGYSREQLFELSLSDILAVHEHPRLGAVICQLKAGVTHQAEWMHVRKDKTELPVEVSAHLIEGGLMLGILRDRSEYKKAEAALRESEQRLDQLAKQSGTVAWDVDIEGRYTYVSVVSEAVLGFCPDELVGKKYFYDLHPEQEREQIKDRRLAITQRKEMSVNLENQILTKDGGLIWVSSSGMPLLNADGTVRGYRGCDIDITARKQDEEKLRFAASVFTHAREGIMITEPDGTIVDVNAMFSEITGYSHEEVLGENPRLLTSGRHSKEFYDAFWASLIKQGYWYGEIWNRRKNGEVYASMQTISAVRDAQGNTQHYMALFSDITALKERQEYLEYIANYDVLTNLPNRVLLADRLRQAMVQAQRHKQLLAVAFLDFDGFKDINDHHGHEVGDQLLIALSGRMKQALREGDTLARIGGDEFVAVLVDLVDIDACVPMLTRLLAAAAEAVQLGDITLRISASLGVTFYPQAEDLDADQLQRQADQAMYKAKQAGKNRYYIFDAEADRSIRGHHESLEHIRQGLINREFMLYYQPKVNMRTGEIIGAEALIRWQHPERGLLPPMLFLPAIEDHPLAIEIGEWVIDTALTQMALWHEVGVDIPVSVNIGAHQLQKTDFVERLRGILAAHPDMNPACLELEVLETSALEDLAHVSGVIKACREIGVKFALDDFGTGYSSLTYLKQLPVTLLKIDQSFVRDMLDDPDDLAILQGVIGLANAFQRQVIAEGVETIEHGEMLLQLGCELAQGYGIARPMPAHNMPGWLTDWHPDPRWANLSSLSRDDLPLLFVGVEHRAWIIAIEAFLEGTRDFPPSLDLQQCHFGQWLDAAGLPRYAGRPAFQSIEALHCQLHVLATELYELRGCNRAAEALARLGELYSLRDAFLERLKVLIQEC</sequence>
<dbReference type="Pfam" id="PF03924">
    <property type="entry name" value="CHASE"/>
    <property type="match status" value="1"/>
</dbReference>
<dbReference type="PANTHER" id="PTHR44757">
    <property type="entry name" value="DIGUANYLATE CYCLASE DGCP"/>
    <property type="match status" value="1"/>
</dbReference>
<evidence type="ECO:0000256" key="1">
    <source>
        <dbReference type="ARBA" id="ARBA00001946"/>
    </source>
</evidence>
<dbReference type="SMART" id="SM00052">
    <property type="entry name" value="EAL"/>
    <property type="match status" value="1"/>
</dbReference>
<evidence type="ECO:0000313" key="14">
    <source>
        <dbReference type="Proteomes" id="UP001160519"/>
    </source>
</evidence>
<feature type="domain" description="PAS" evidence="8">
    <location>
        <begin position="347"/>
        <end position="389"/>
    </location>
</feature>
<dbReference type="NCBIfam" id="TIGR00254">
    <property type="entry name" value="GGDEF"/>
    <property type="match status" value="1"/>
</dbReference>
<dbReference type="SMART" id="SM00091">
    <property type="entry name" value="PAS"/>
    <property type="match status" value="3"/>
</dbReference>
<accession>A0AA43Q6V1</accession>
<name>A0AA43Q6V1_9GAMM</name>
<feature type="coiled-coil region" evidence="6">
    <location>
        <begin position="450"/>
        <end position="477"/>
    </location>
</feature>
<evidence type="ECO:0000259" key="8">
    <source>
        <dbReference type="PROSITE" id="PS50112"/>
    </source>
</evidence>
<feature type="domain" description="GGDEF" evidence="12">
    <location>
        <begin position="748"/>
        <end position="882"/>
    </location>
</feature>
<evidence type="ECO:0000256" key="4">
    <source>
        <dbReference type="ARBA" id="ARBA00022989"/>
    </source>
</evidence>
<dbReference type="SMART" id="SM01079">
    <property type="entry name" value="CHASE"/>
    <property type="match status" value="1"/>
</dbReference>
<gene>
    <name evidence="13" type="ORF">PSU93_11810</name>
</gene>
<dbReference type="PROSITE" id="PS50113">
    <property type="entry name" value="PAC"/>
    <property type="match status" value="2"/>
</dbReference>
<dbReference type="InterPro" id="IPR000014">
    <property type="entry name" value="PAS"/>
</dbReference>
<dbReference type="InterPro" id="IPR001633">
    <property type="entry name" value="EAL_dom"/>
</dbReference>
<dbReference type="InterPro" id="IPR029787">
    <property type="entry name" value="Nucleotide_cyclase"/>
</dbReference>
<feature type="domain" description="PAS" evidence="8">
    <location>
        <begin position="588"/>
        <end position="637"/>
    </location>
</feature>
<dbReference type="InterPro" id="IPR025991">
    <property type="entry name" value="Chemoreceptor_zinc-bind_dom"/>
</dbReference>
<proteinExistence type="predicted"/>
<dbReference type="InterPro" id="IPR000160">
    <property type="entry name" value="GGDEF_dom"/>
</dbReference>
<dbReference type="InterPro" id="IPR013656">
    <property type="entry name" value="PAS_4"/>
</dbReference>
<keyword evidence="14" id="KW-1185">Reference proteome</keyword>
<dbReference type="Gene3D" id="1.20.120.30">
    <property type="entry name" value="Aspartate receptor, ligand-binding domain"/>
    <property type="match status" value="1"/>
</dbReference>
<reference evidence="13" key="1">
    <citation type="submission" date="2023-01" db="EMBL/GenBank/DDBJ databases">
        <title>Biogeochemical cycle of methane in antarctic sediments.</title>
        <authorList>
            <person name="Roldan D.M."/>
            <person name="Menes R.J."/>
        </authorList>
    </citation>
    <scope>NUCLEOTIDE SEQUENCE [LARGE SCALE GENOMIC DNA]</scope>
    <source>
        <strain evidence="13">K-2018 MAG008</strain>
    </source>
</reference>
<evidence type="ECO:0000259" key="9">
    <source>
        <dbReference type="PROSITE" id="PS50113"/>
    </source>
</evidence>
<feature type="domain" description="PAC" evidence="9">
    <location>
        <begin position="542"/>
        <end position="594"/>
    </location>
</feature>
<comment type="subcellular location">
    <subcellularLocation>
        <location evidence="2">Membrane</location>
    </subcellularLocation>
</comment>
<dbReference type="PROSITE" id="PS50839">
    <property type="entry name" value="CHASE"/>
    <property type="match status" value="1"/>
</dbReference>
<dbReference type="InterPro" id="IPR043128">
    <property type="entry name" value="Rev_trsase/Diguanyl_cyclase"/>
</dbReference>
<evidence type="ECO:0000313" key="13">
    <source>
        <dbReference type="EMBL" id="MDI1231825.1"/>
    </source>
</evidence>
<evidence type="ECO:0000256" key="3">
    <source>
        <dbReference type="ARBA" id="ARBA00022692"/>
    </source>
</evidence>
<dbReference type="SUPFAM" id="SSF55073">
    <property type="entry name" value="Nucleotide cyclase"/>
    <property type="match status" value="1"/>
</dbReference>
<dbReference type="SUPFAM" id="SSF141868">
    <property type="entry name" value="EAL domain-like"/>
    <property type="match status" value="1"/>
</dbReference>
<dbReference type="Pfam" id="PF08448">
    <property type="entry name" value="PAS_4"/>
    <property type="match status" value="1"/>
</dbReference>
<dbReference type="InterPro" id="IPR042240">
    <property type="entry name" value="CHASE_sf"/>
</dbReference>
<dbReference type="InterPro" id="IPR052155">
    <property type="entry name" value="Biofilm_reg_signaling"/>
</dbReference>
<feature type="domain" description="PAC" evidence="9">
    <location>
        <begin position="664"/>
        <end position="716"/>
    </location>
</feature>
<dbReference type="AlphaFoldDB" id="A0AA43Q6V1"/>
<dbReference type="PROSITE" id="PS50112">
    <property type="entry name" value="PAS"/>
    <property type="match status" value="3"/>
</dbReference>
<dbReference type="GO" id="GO:0007165">
    <property type="term" value="P:signal transduction"/>
    <property type="evidence" value="ECO:0007669"/>
    <property type="project" value="UniProtKB-ARBA"/>
</dbReference>
<dbReference type="InterPro" id="IPR006189">
    <property type="entry name" value="CHASE_dom"/>
</dbReference>
<keyword evidence="3 7" id="KW-0812">Transmembrane</keyword>
<organism evidence="13 14">
    <name type="scientific">Candidatus Methylobacter titanis</name>
    <dbReference type="NCBI Taxonomy" id="3053457"/>
    <lineage>
        <taxon>Bacteria</taxon>
        <taxon>Pseudomonadati</taxon>
        <taxon>Pseudomonadota</taxon>
        <taxon>Gammaproteobacteria</taxon>
        <taxon>Methylococcales</taxon>
        <taxon>Methylococcaceae</taxon>
        <taxon>Methylobacter</taxon>
    </lineage>
</organism>
<dbReference type="Pfam" id="PF13682">
    <property type="entry name" value="CZB"/>
    <property type="match status" value="1"/>
</dbReference>
<dbReference type="InterPro" id="IPR000700">
    <property type="entry name" value="PAS-assoc_C"/>
</dbReference>
<dbReference type="CDD" id="cd01949">
    <property type="entry name" value="GGDEF"/>
    <property type="match status" value="1"/>
</dbReference>
<keyword evidence="6" id="KW-0175">Coiled coil</keyword>
<evidence type="ECO:0000259" key="12">
    <source>
        <dbReference type="PROSITE" id="PS50887"/>
    </source>
</evidence>
<dbReference type="InterPro" id="IPR035919">
    <property type="entry name" value="EAL_sf"/>
</dbReference>
<feature type="transmembrane region" description="Helical" evidence="7">
    <location>
        <begin position="319"/>
        <end position="341"/>
    </location>
</feature>
<protein>
    <submittedName>
        <fullName evidence="13">EAL domain-containing protein</fullName>
    </submittedName>
</protein>
<feature type="domain" description="CHASE" evidence="10">
    <location>
        <begin position="84"/>
        <end position="302"/>
    </location>
</feature>
<comment type="cofactor">
    <cofactor evidence="1">
        <name>Mg(2+)</name>
        <dbReference type="ChEBI" id="CHEBI:18420"/>
    </cofactor>
</comment>
<dbReference type="Pfam" id="PF13426">
    <property type="entry name" value="PAS_9"/>
    <property type="match status" value="2"/>
</dbReference>
<dbReference type="Gene3D" id="3.20.20.450">
    <property type="entry name" value="EAL domain"/>
    <property type="match status" value="1"/>
</dbReference>